<evidence type="ECO:0000313" key="2">
    <source>
        <dbReference type="Proteomes" id="UP000003835"/>
    </source>
</evidence>
<evidence type="ECO:0000313" key="1">
    <source>
        <dbReference type="EMBL" id="EDX77462.1"/>
    </source>
</evidence>
<accession>B4VKR9</accession>
<organism evidence="1 2">
    <name type="scientific">Coleofasciculus chthonoplastes PCC 7420</name>
    <dbReference type="NCBI Taxonomy" id="118168"/>
    <lineage>
        <taxon>Bacteria</taxon>
        <taxon>Bacillati</taxon>
        <taxon>Cyanobacteriota</taxon>
        <taxon>Cyanophyceae</taxon>
        <taxon>Coleofasciculales</taxon>
        <taxon>Coleofasciculaceae</taxon>
        <taxon>Coleofasciculus</taxon>
    </lineage>
</organism>
<protein>
    <submittedName>
        <fullName evidence="1">Uncharacterized protein</fullName>
    </submittedName>
</protein>
<dbReference type="AlphaFoldDB" id="B4VKR9"/>
<dbReference type="HOGENOM" id="CLU_058995_0_0_3"/>
<name>B4VKR9_9CYAN</name>
<dbReference type="EMBL" id="DS989844">
    <property type="protein sequence ID" value="EDX77462.1"/>
    <property type="molecule type" value="Genomic_DNA"/>
</dbReference>
<dbReference type="Proteomes" id="UP000003835">
    <property type="component" value="Unassembled WGS sequence"/>
</dbReference>
<dbReference type="RefSeq" id="WP_006099570.1">
    <property type="nucleotide sequence ID" value="NZ_DS989844.1"/>
</dbReference>
<dbReference type="eggNOG" id="ENOG502ZA0X">
    <property type="taxonomic scope" value="Bacteria"/>
</dbReference>
<sequence>MLKTTQLVKKSSVERLVKLWAQRYMPDLSTLSSIEGGLTPTDLIAASSREGRIQTVAEIRRLVQIHCERAGMKTNALFSYVPNVVNLAEARRLAQFGAKAYSKAMDVYLQQSPSTSSLAAMRLTLTQNNSKKVIDLSSKVFANWAKQALELPAIEQLYTELEPSLLELQQQHLVSKDPRTIGFINTQFHFSAALILNKLTLAEQVLVSPYLKFIEEQACIPWRRVCSAAAQHEPSSPILAIVEQMLPLSHEIANKVYNQCIELFPHHQSRRGGLIDSGVTASTTRDLNMFQSYLWLCVLEESMAAVEQELVPLCVMVFPSVDVDWDLVADMTKLLIDEVLDRIPANSKYLVQPYAYTMNEIFSNLEQKADELSQGLYKFVDDSMRLTMRQ</sequence>
<reference evidence="1 2" key="1">
    <citation type="submission" date="2008-07" db="EMBL/GenBank/DDBJ databases">
        <authorList>
            <person name="Tandeau de Marsac N."/>
            <person name="Ferriera S."/>
            <person name="Johnson J."/>
            <person name="Kravitz S."/>
            <person name="Beeson K."/>
            <person name="Sutton G."/>
            <person name="Rogers Y.-H."/>
            <person name="Friedman R."/>
            <person name="Frazier M."/>
            <person name="Venter J.C."/>
        </authorList>
    </citation>
    <scope>NUCLEOTIDE SEQUENCE [LARGE SCALE GENOMIC DNA]</scope>
    <source>
        <strain evidence="1 2">PCC 7420</strain>
    </source>
</reference>
<proteinExistence type="predicted"/>
<gene>
    <name evidence="1" type="ORF">MC7420_599</name>
</gene>
<keyword evidence="2" id="KW-1185">Reference proteome</keyword>